<accession>A0A8J7CCI1</accession>
<dbReference type="InterPro" id="IPR011044">
    <property type="entry name" value="Quino_amine_DH_bsu"/>
</dbReference>
<feature type="compositionally biased region" description="Acidic residues" evidence="1">
    <location>
        <begin position="279"/>
        <end position="293"/>
    </location>
</feature>
<dbReference type="EMBL" id="JACXWD010000010">
    <property type="protein sequence ID" value="MBD3867452.1"/>
    <property type="molecule type" value="Genomic_DNA"/>
</dbReference>
<evidence type="ECO:0000313" key="4">
    <source>
        <dbReference type="Proteomes" id="UP000648239"/>
    </source>
</evidence>
<dbReference type="Proteomes" id="UP000648239">
    <property type="component" value="Unassembled WGS sequence"/>
</dbReference>
<proteinExistence type="predicted"/>
<gene>
    <name evidence="3" type="ORF">IFK94_04920</name>
</gene>
<feature type="chain" id="PRO_5035175987" description="Carboxypeptidase regulatory-like domain-containing protein" evidence="2">
    <location>
        <begin position="20"/>
        <end position="420"/>
    </location>
</feature>
<feature type="region of interest" description="Disordered" evidence="1">
    <location>
        <begin position="273"/>
        <end position="325"/>
    </location>
</feature>
<name>A0A8J7CCI1_9BACT</name>
<protein>
    <recommendedName>
        <fullName evidence="5">Carboxypeptidase regulatory-like domain-containing protein</fullName>
    </recommendedName>
</protein>
<evidence type="ECO:0000256" key="1">
    <source>
        <dbReference type="SAM" id="MobiDB-lite"/>
    </source>
</evidence>
<feature type="signal peptide" evidence="2">
    <location>
        <begin position="1"/>
        <end position="19"/>
    </location>
</feature>
<organism evidence="3 4">
    <name type="scientific">Candidatus Polarisedimenticola svalbardensis</name>
    <dbReference type="NCBI Taxonomy" id="2886004"/>
    <lineage>
        <taxon>Bacteria</taxon>
        <taxon>Pseudomonadati</taxon>
        <taxon>Acidobacteriota</taxon>
        <taxon>Candidatus Polarisedimenticolia</taxon>
        <taxon>Candidatus Polarisedimenticolales</taxon>
        <taxon>Candidatus Polarisedimenticolaceae</taxon>
        <taxon>Candidatus Polarisedimenticola</taxon>
    </lineage>
</organism>
<keyword evidence="2" id="KW-0732">Signal</keyword>
<evidence type="ECO:0000256" key="2">
    <source>
        <dbReference type="SAM" id="SignalP"/>
    </source>
</evidence>
<reference evidence="3 4" key="1">
    <citation type="submission" date="2020-08" db="EMBL/GenBank/DDBJ databases">
        <title>Acidobacteriota in marine sediments use diverse sulfur dissimilation pathways.</title>
        <authorList>
            <person name="Wasmund K."/>
        </authorList>
    </citation>
    <scope>NUCLEOTIDE SEQUENCE [LARGE SCALE GENOMIC DNA]</scope>
    <source>
        <strain evidence="3">MAG AM4</strain>
    </source>
</reference>
<sequence>MNAFAATLLTLFMACPALADGPPSYWEEDLSGIKAVAGSPAGAVATAKAGEKRTSAIRFKLSSDTSYRGLVIKGQVRSLLFVEDDAVLLAVVQKQKKGKAWDTYLLTIDTATTSTDRLLTLPRSAAGMTWWPGAKHILVACEHEIRSFTLPGFRSGPLYQLPGGNLALAHHSGPLFLVGRSLDLVLVNLEDSQAEDQIPVRQRFSLASPLRSMSVYSDPNRLYGVTLDNVKIEQPLDVLDISAAVLPLAPRPEPKLVQAPNPPPVPVVVEEPQVQPVETPEEPEPEPEPELEPVVEQPQARPVETPPAPEPVRQEAAPPPPPAPVRHTDYQVFGTIEGAAAAQVESVLVLGPNSILREATRVRPGDDGRWGIGSLAPGRYRLVLDGGGGHVIVSEPRFATIQVVEGEAQEVPPFDAQRVR</sequence>
<evidence type="ECO:0008006" key="5">
    <source>
        <dbReference type="Google" id="ProtNLM"/>
    </source>
</evidence>
<dbReference type="SUPFAM" id="SSF50969">
    <property type="entry name" value="YVTN repeat-like/Quinoprotein amine dehydrogenase"/>
    <property type="match status" value="1"/>
</dbReference>
<dbReference type="AlphaFoldDB" id="A0A8J7CCI1"/>
<comment type="caution">
    <text evidence="3">The sequence shown here is derived from an EMBL/GenBank/DDBJ whole genome shotgun (WGS) entry which is preliminary data.</text>
</comment>
<evidence type="ECO:0000313" key="3">
    <source>
        <dbReference type="EMBL" id="MBD3867452.1"/>
    </source>
</evidence>